<evidence type="ECO:0000313" key="1">
    <source>
        <dbReference type="EMBL" id="ORA33870.1"/>
    </source>
</evidence>
<gene>
    <name evidence="1" type="ORF">BST20_21190</name>
</gene>
<dbReference type="EMBL" id="MVHM01000017">
    <property type="protein sequence ID" value="ORA33870.1"/>
    <property type="molecule type" value="Genomic_DNA"/>
</dbReference>
<proteinExistence type="predicted"/>
<accession>A0AA91LTY3</accession>
<comment type="caution">
    <text evidence="1">The sequence shown here is derived from an EMBL/GenBank/DDBJ whole genome shotgun (WGS) entry which is preliminary data.</text>
</comment>
<feature type="non-terminal residue" evidence="1">
    <location>
        <position position="68"/>
    </location>
</feature>
<name>A0AA91LTY3_9MYCO</name>
<sequence length="68" mass="7730">MRSSSREEIVEAFDALEADLKRALDLSFEVLTTPECLAMLERCETIRRRLPAVEHPLINQLAEQASDT</sequence>
<dbReference type="AlphaFoldDB" id="A0AA91LTY3"/>
<dbReference type="Proteomes" id="UP000192441">
    <property type="component" value="Unassembled WGS sequence"/>
</dbReference>
<reference evidence="1 2" key="1">
    <citation type="submission" date="2016-12" db="EMBL/GenBank/DDBJ databases">
        <title>The new phylogeny of genus Mycobacterium.</title>
        <authorList>
            <person name="Tortoli E."/>
            <person name="Trovato A."/>
            <person name="Cirillo D.M."/>
        </authorList>
    </citation>
    <scope>NUCLEOTIDE SEQUENCE [LARGE SCALE GENOMIC DNA]</scope>
    <source>
        <strain evidence="1 2">DSM 44624</strain>
    </source>
</reference>
<evidence type="ECO:0000313" key="2">
    <source>
        <dbReference type="Proteomes" id="UP000192441"/>
    </source>
</evidence>
<organism evidence="1 2">
    <name type="scientific">Mycobacterium branderi</name>
    <dbReference type="NCBI Taxonomy" id="43348"/>
    <lineage>
        <taxon>Bacteria</taxon>
        <taxon>Bacillati</taxon>
        <taxon>Actinomycetota</taxon>
        <taxon>Actinomycetes</taxon>
        <taxon>Mycobacteriales</taxon>
        <taxon>Mycobacteriaceae</taxon>
        <taxon>Mycobacterium</taxon>
    </lineage>
</organism>
<protein>
    <submittedName>
        <fullName evidence="1">Uncharacterized protein</fullName>
    </submittedName>
</protein>